<organism evidence="3 4">
    <name type="scientific">Bacteroides reticulotermitis JCM 10512</name>
    <dbReference type="NCBI Taxonomy" id="1445607"/>
    <lineage>
        <taxon>Bacteria</taxon>
        <taxon>Pseudomonadati</taxon>
        <taxon>Bacteroidota</taxon>
        <taxon>Bacteroidia</taxon>
        <taxon>Bacteroidales</taxon>
        <taxon>Bacteroidaceae</taxon>
        <taxon>Bacteroides</taxon>
    </lineage>
</organism>
<evidence type="ECO:0000313" key="3">
    <source>
        <dbReference type="EMBL" id="GAE83392.1"/>
    </source>
</evidence>
<gene>
    <name evidence="3" type="ORF">JCM10512_1662</name>
</gene>
<dbReference type="OrthoDB" id="1078822at2"/>
<keyword evidence="1" id="KW-0812">Transmembrane</keyword>
<name>W4URH9_9BACE</name>
<dbReference type="InterPro" id="IPR026870">
    <property type="entry name" value="Zinc_ribbon_dom"/>
</dbReference>
<dbReference type="STRING" id="1445607.JCM10512_1662"/>
<dbReference type="AlphaFoldDB" id="W4URH9"/>
<reference evidence="3 4" key="1">
    <citation type="journal article" date="2014" name="Genome Announc.">
        <title>Draft Genome Sequence of Bacteroides reticulotermitis Strain JCM 10512T, Isolated from the Gut of a Termite.</title>
        <authorList>
            <person name="Yuki M."/>
            <person name="Oshima K."/>
            <person name="Suda W."/>
            <person name="Sakamoto M."/>
            <person name="Iida T."/>
            <person name="Hattori M."/>
            <person name="Ohkuma M."/>
        </authorList>
    </citation>
    <scope>NUCLEOTIDE SEQUENCE [LARGE SCALE GENOMIC DNA]</scope>
    <source>
        <strain evidence="3 4">JCM 10512</strain>
    </source>
</reference>
<keyword evidence="1" id="KW-0472">Membrane</keyword>
<accession>W4URH9</accession>
<protein>
    <recommendedName>
        <fullName evidence="2">Zinc-ribbon domain-containing protein</fullName>
    </recommendedName>
</protein>
<proteinExistence type="predicted"/>
<evidence type="ECO:0000313" key="4">
    <source>
        <dbReference type="Proteomes" id="UP000019131"/>
    </source>
</evidence>
<keyword evidence="4" id="KW-1185">Reference proteome</keyword>
<dbReference type="Proteomes" id="UP000019131">
    <property type="component" value="Unassembled WGS sequence"/>
</dbReference>
<sequence>MLINCPECGKQVSDKADSCPNCGMPIKTKLDVYLGCPSCGSKDIHAEQKGFSGGKALVGSLAVGGIGILAGTIGSRDVNITCLKCGKKFKAGEAKTITVEIQENSEIDNLILKTFINAKGQDALDEIKRLYSSHINSDFNTFKDYIDRVAMNDKTILTDQQKEMMFKASNMDIKNIGCMSAILIFLSSSCLIYTIIHFIN</sequence>
<dbReference type="RefSeq" id="WP_044161600.1">
    <property type="nucleotide sequence ID" value="NZ_BAIV01000008.1"/>
</dbReference>
<keyword evidence="1" id="KW-1133">Transmembrane helix</keyword>
<feature type="transmembrane region" description="Helical" evidence="1">
    <location>
        <begin position="176"/>
        <end position="199"/>
    </location>
</feature>
<dbReference type="Pfam" id="PF13240">
    <property type="entry name" value="Zn_Ribbon_1"/>
    <property type="match status" value="1"/>
</dbReference>
<feature type="domain" description="Zinc-ribbon" evidence="2">
    <location>
        <begin position="5"/>
        <end position="25"/>
    </location>
</feature>
<dbReference type="EMBL" id="BAIV01000008">
    <property type="protein sequence ID" value="GAE83392.1"/>
    <property type="molecule type" value="Genomic_DNA"/>
</dbReference>
<comment type="caution">
    <text evidence="3">The sequence shown here is derived from an EMBL/GenBank/DDBJ whole genome shotgun (WGS) entry which is preliminary data.</text>
</comment>
<evidence type="ECO:0000256" key="1">
    <source>
        <dbReference type="SAM" id="Phobius"/>
    </source>
</evidence>
<evidence type="ECO:0000259" key="2">
    <source>
        <dbReference type="Pfam" id="PF13240"/>
    </source>
</evidence>